<dbReference type="AlphaFoldDB" id="K9H3S5"/>
<accession>K9H3S5</accession>
<dbReference type="CDD" id="cd01068">
    <property type="entry name" value="globin_sensor"/>
    <property type="match status" value="1"/>
</dbReference>
<dbReference type="STRING" id="1238182.C882_3266"/>
<dbReference type="EMBL" id="ANHY01000004">
    <property type="protein sequence ID" value="EKV32202.1"/>
    <property type="molecule type" value="Genomic_DNA"/>
</dbReference>
<name>K9H3S5_9PROT</name>
<dbReference type="OrthoDB" id="266313at2"/>
<keyword evidence="6" id="KW-0675">Receptor</keyword>
<feature type="domain" description="Methyl-accepting transducer" evidence="5">
    <location>
        <begin position="183"/>
        <end position="419"/>
    </location>
</feature>
<keyword evidence="1 3" id="KW-0807">Transducer</keyword>
<comment type="similarity">
    <text evidence="2">Belongs to the methyl-accepting chemotaxis (MCP) protein family.</text>
</comment>
<dbReference type="SMART" id="SM00283">
    <property type="entry name" value="MA"/>
    <property type="match status" value="1"/>
</dbReference>
<gene>
    <name evidence="6" type="ORF">C882_3266</name>
</gene>
<dbReference type="GO" id="GO:0004888">
    <property type="term" value="F:transmembrane signaling receptor activity"/>
    <property type="evidence" value="ECO:0007669"/>
    <property type="project" value="InterPro"/>
</dbReference>
<dbReference type="PROSITE" id="PS50111">
    <property type="entry name" value="CHEMOTAXIS_TRANSDUC_2"/>
    <property type="match status" value="1"/>
</dbReference>
<evidence type="ECO:0000259" key="5">
    <source>
        <dbReference type="PROSITE" id="PS50111"/>
    </source>
</evidence>
<comment type="caution">
    <text evidence="6">The sequence shown here is derived from an EMBL/GenBank/DDBJ whole genome shotgun (WGS) entry which is preliminary data.</text>
</comment>
<dbReference type="GO" id="GO:0006935">
    <property type="term" value="P:chemotaxis"/>
    <property type="evidence" value="ECO:0007669"/>
    <property type="project" value="InterPro"/>
</dbReference>
<dbReference type="Gene3D" id="1.10.287.950">
    <property type="entry name" value="Methyl-accepting chemotaxis protein"/>
    <property type="match status" value="1"/>
</dbReference>
<evidence type="ECO:0000313" key="6">
    <source>
        <dbReference type="EMBL" id="EKV32202.1"/>
    </source>
</evidence>
<dbReference type="InterPro" id="IPR039379">
    <property type="entry name" value="Protoglobin_sensor_dom"/>
</dbReference>
<dbReference type="SUPFAM" id="SSF58104">
    <property type="entry name" value="Methyl-accepting chemotaxis protein (MCP) signaling domain"/>
    <property type="match status" value="1"/>
</dbReference>
<dbReference type="PANTHER" id="PTHR32089:SF112">
    <property type="entry name" value="LYSOZYME-LIKE PROTEIN-RELATED"/>
    <property type="match status" value="1"/>
</dbReference>
<keyword evidence="7" id="KW-1185">Reference proteome</keyword>
<dbReference type="GO" id="GO:0019825">
    <property type="term" value="F:oxygen binding"/>
    <property type="evidence" value="ECO:0007669"/>
    <property type="project" value="InterPro"/>
</dbReference>
<dbReference type="InterPro" id="IPR044398">
    <property type="entry name" value="Globin-sensor_dom"/>
</dbReference>
<dbReference type="Pfam" id="PF11563">
    <property type="entry name" value="Protoglobin"/>
    <property type="match status" value="1"/>
</dbReference>
<proteinExistence type="inferred from homology"/>
<evidence type="ECO:0000256" key="4">
    <source>
        <dbReference type="SAM" id="Coils"/>
    </source>
</evidence>
<dbReference type="RefSeq" id="WP_009539463.1">
    <property type="nucleotide sequence ID" value="NZ_ANHY01000004.1"/>
</dbReference>
<organism evidence="6 7">
    <name type="scientific">Caenispirillum salinarum AK4</name>
    <dbReference type="NCBI Taxonomy" id="1238182"/>
    <lineage>
        <taxon>Bacteria</taxon>
        <taxon>Pseudomonadati</taxon>
        <taxon>Pseudomonadota</taxon>
        <taxon>Alphaproteobacteria</taxon>
        <taxon>Rhodospirillales</taxon>
        <taxon>Novispirillaceae</taxon>
        <taxon>Caenispirillum</taxon>
    </lineage>
</organism>
<dbReference type="Gene3D" id="1.10.490.10">
    <property type="entry name" value="Globins"/>
    <property type="match status" value="1"/>
</dbReference>
<dbReference type="Pfam" id="PF00015">
    <property type="entry name" value="MCPsignal"/>
    <property type="match status" value="1"/>
</dbReference>
<keyword evidence="4" id="KW-0175">Coiled coil</keyword>
<evidence type="ECO:0000313" key="7">
    <source>
        <dbReference type="Proteomes" id="UP000009881"/>
    </source>
</evidence>
<dbReference type="InterPro" id="IPR009050">
    <property type="entry name" value="Globin-like_sf"/>
</dbReference>
<evidence type="ECO:0000256" key="1">
    <source>
        <dbReference type="ARBA" id="ARBA00023224"/>
    </source>
</evidence>
<evidence type="ECO:0000256" key="3">
    <source>
        <dbReference type="PROSITE-ProRule" id="PRU00284"/>
    </source>
</evidence>
<evidence type="ECO:0000256" key="2">
    <source>
        <dbReference type="ARBA" id="ARBA00029447"/>
    </source>
</evidence>
<sequence length="440" mass="46547">MEPQTLSALRITDETLADLALARPVLTAHVDEVIDAFYAFILATPGMAEPFRNHKTLDHVKAAQRRHWIDLLFAGRWTAEYEANCRRIGGAHAKYGIPPRLYLAGYSFFLDALTEHVITFYKRKPRLAVRAMKAVHAALFLDLTMSLEVYFEIERTRTNRAVEGHSSDFQGTVGGIVGGLSAAATQLGASAKTMTDATQTVRGEAANARSAAEKASENVEAVSAAAEELSASIREIERQVQDISGRSQAADRKLGDARAVVDRLQTAANDIGQIISLIETIASQTNLLALNATIEAARAGDAGKGFAVVANEVKVLANQTSQATGEISGLIGSVRSAVTESADAMQEVGGIISDLTEISTAIAGAVVEQCAATDEIVRNALQATQHAREVHTVVDRVDTAAAGAETAVGEVDAAAHTLSDHAGTMSDSVGTFIGKLKDVA</sequence>
<dbReference type="eggNOG" id="COG0840">
    <property type="taxonomic scope" value="Bacteria"/>
</dbReference>
<dbReference type="PATRIC" id="fig|1238182.3.peg.1014"/>
<dbReference type="Proteomes" id="UP000009881">
    <property type="component" value="Unassembled WGS sequence"/>
</dbReference>
<reference evidence="6 7" key="1">
    <citation type="journal article" date="2013" name="Genome Announc.">
        <title>Draft Genome Sequence of an Alphaproteobacterium, Caenispirillum salinarum AK4(T), Isolated from a Solar Saltern.</title>
        <authorList>
            <person name="Khatri I."/>
            <person name="Singh A."/>
            <person name="Korpole S."/>
            <person name="Pinnaka A.K."/>
            <person name="Subramanian S."/>
        </authorList>
    </citation>
    <scope>NUCLEOTIDE SEQUENCE [LARGE SCALE GENOMIC DNA]</scope>
    <source>
        <strain evidence="6 7">AK4</strain>
    </source>
</reference>
<dbReference type="SUPFAM" id="SSF46458">
    <property type="entry name" value="Globin-like"/>
    <property type="match status" value="1"/>
</dbReference>
<dbReference type="PRINTS" id="PR00260">
    <property type="entry name" value="CHEMTRNSDUCR"/>
</dbReference>
<feature type="coiled-coil region" evidence="4">
    <location>
        <begin position="205"/>
        <end position="253"/>
    </location>
</feature>
<dbReference type="InterPro" id="IPR012292">
    <property type="entry name" value="Globin/Proto"/>
</dbReference>
<dbReference type="InterPro" id="IPR004090">
    <property type="entry name" value="Chemotax_Me-accpt_rcpt"/>
</dbReference>
<dbReference type="GO" id="GO:0007165">
    <property type="term" value="P:signal transduction"/>
    <property type="evidence" value="ECO:0007669"/>
    <property type="project" value="UniProtKB-KW"/>
</dbReference>
<dbReference type="InterPro" id="IPR004089">
    <property type="entry name" value="MCPsignal_dom"/>
</dbReference>
<dbReference type="PANTHER" id="PTHR32089">
    <property type="entry name" value="METHYL-ACCEPTING CHEMOTAXIS PROTEIN MCPB"/>
    <property type="match status" value="1"/>
</dbReference>
<dbReference type="GO" id="GO:0020037">
    <property type="term" value="F:heme binding"/>
    <property type="evidence" value="ECO:0007669"/>
    <property type="project" value="InterPro"/>
</dbReference>
<protein>
    <submittedName>
        <fullName evidence="6">Methyl-accepting chemotaxis receptor/sensory transducer</fullName>
    </submittedName>
</protein>
<dbReference type="GO" id="GO:0016020">
    <property type="term" value="C:membrane"/>
    <property type="evidence" value="ECO:0007669"/>
    <property type="project" value="InterPro"/>
</dbReference>